<name>A0ABY5GWC9_9GAMM</name>
<dbReference type="Gene3D" id="3.90.470.20">
    <property type="entry name" value="4'-phosphopantetheinyl transferase domain"/>
    <property type="match status" value="1"/>
</dbReference>
<dbReference type="InterPro" id="IPR050559">
    <property type="entry name" value="P-Pant_transferase_sf"/>
</dbReference>
<protein>
    <submittedName>
        <fullName evidence="4">4'-phosphopantetheinyl transferase superfamily protein</fullName>
    </submittedName>
</protein>
<accession>A0ABY5GWC9</accession>
<gene>
    <name evidence="4" type="ORF">KDX31_02280</name>
</gene>
<dbReference type="SUPFAM" id="SSF56214">
    <property type="entry name" value="4'-phosphopantetheinyl transferase"/>
    <property type="match status" value="2"/>
</dbReference>
<keyword evidence="2 4" id="KW-0808">Transferase</keyword>
<evidence type="ECO:0000256" key="2">
    <source>
        <dbReference type="ARBA" id="ARBA00022679"/>
    </source>
</evidence>
<evidence type="ECO:0000259" key="3">
    <source>
        <dbReference type="Pfam" id="PF01648"/>
    </source>
</evidence>
<dbReference type="InterPro" id="IPR008278">
    <property type="entry name" value="4-PPantetheinyl_Trfase_dom"/>
</dbReference>
<reference evidence="4" key="1">
    <citation type="submission" date="2021-04" db="EMBL/GenBank/DDBJ databases">
        <title>Oceanospirillales bacteria with DddD are important DMSP degraders in coastal seawater.</title>
        <authorList>
            <person name="Liu J."/>
        </authorList>
    </citation>
    <scope>NUCLEOTIDE SEQUENCE</scope>
    <source>
        <strain evidence="4">GY6</strain>
    </source>
</reference>
<dbReference type="GO" id="GO:0016740">
    <property type="term" value="F:transferase activity"/>
    <property type="evidence" value="ECO:0007669"/>
    <property type="project" value="UniProtKB-KW"/>
</dbReference>
<dbReference type="Pfam" id="PF01648">
    <property type="entry name" value="ACPS"/>
    <property type="match status" value="1"/>
</dbReference>
<dbReference type="EMBL" id="CP073344">
    <property type="protein sequence ID" value="UTW03881.1"/>
    <property type="molecule type" value="Genomic_DNA"/>
</dbReference>
<dbReference type="PANTHER" id="PTHR12215">
    <property type="entry name" value="PHOSPHOPANTETHEINE TRANSFERASE"/>
    <property type="match status" value="1"/>
</dbReference>
<sequence length="224" mass="25738">MPANNPAAEIRFWYTRTESDASENEQQLLQLPCAQQQRFKSLRHPRRRQQYLSSRFLICSALSDLFDQPLNYWQLEELPNSAPVIHNLPTPGYISLTHSKELICFALSSDRIGIDAEYPKASRDFISAAELFMNSTEQESMPDTVARQQDYFYRLWCAKEALYKALPAAEQARTTLASLVYNDLITGTGPWHLYETMLDQYHIAVVSLSSIKPDSLTPRLLRCK</sequence>
<evidence type="ECO:0000256" key="1">
    <source>
        <dbReference type="ARBA" id="ARBA00010990"/>
    </source>
</evidence>
<feature type="domain" description="4'-phosphopantetheinyl transferase" evidence="3">
    <location>
        <begin position="111"/>
        <end position="168"/>
    </location>
</feature>
<dbReference type="PANTHER" id="PTHR12215:SF10">
    <property type="entry name" value="L-AMINOADIPATE-SEMIALDEHYDE DEHYDROGENASE-PHOSPHOPANTETHEINYL TRANSFERASE"/>
    <property type="match status" value="1"/>
</dbReference>
<evidence type="ECO:0000313" key="5">
    <source>
        <dbReference type="Proteomes" id="UP001059950"/>
    </source>
</evidence>
<dbReference type="Proteomes" id="UP001059950">
    <property type="component" value="Chromosome"/>
</dbReference>
<keyword evidence="5" id="KW-1185">Reference proteome</keyword>
<proteinExistence type="inferred from homology"/>
<comment type="similarity">
    <text evidence="1">Belongs to the P-Pant transferase superfamily. Gsp/Sfp/HetI/AcpT family.</text>
</comment>
<evidence type="ECO:0000313" key="4">
    <source>
        <dbReference type="EMBL" id="UTW03881.1"/>
    </source>
</evidence>
<dbReference type="InterPro" id="IPR037143">
    <property type="entry name" value="4-PPantetheinyl_Trfase_dom_sf"/>
</dbReference>
<organism evidence="4 5">
    <name type="scientific">Amphritea atlantica</name>
    <dbReference type="NCBI Taxonomy" id="355243"/>
    <lineage>
        <taxon>Bacteria</taxon>
        <taxon>Pseudomonadati</taxon>
        <taxon>Pseudomonadota</taxon>
        <taxon>Gammaproteobacteria</taxon>
        <taxon>Oceanospirillales</taxon>
        <taxon>Oceanospirillaceae</taxon>
        <taxon>Amphritea</taxon>
    </lineage>
</organism>